<gene>
    <name evidence="2" type="ORF">QJS10_CPB19g00874</name>
</gene>
<dbReference type="InterPro" id="IPR036457">
    <property type="entry name" value="PPM-type-like_dom_sf"/>
</dbReference>
<evidence type="ECO:0000313" key="3">
    <source>
        <dbReference type="Proteomes" id="UP001180020"/>
    </source>
</evidence>
<reference evidence="2" key="1">
    <citation type="journal article" date="2023" name="Nat. Commun.">
        <title>Diploid and tetraploid genomes of Acorus and the evolution of monocots.</title>
        <authorList>
            <person name="Ma L."/>
            <person name="Liu K.W."/>
            <person name="Li Z."/>
            <person name="Hsiao Y.Y."/>
            <person name="Qi Y."/>
            <person name="Fu T."/>
            <person name="Tang G.D."/>
            <person name="Zhang D."/>
            <person name="Sun W.H."/>
            <person name="Liu D.K."/>
            <person name="Li Y."/>
            <person name="Chen G.Z."/>
            <person name="Liu X.D."/>
            <person name="Liao X.Y."/>
            <person name="Jiang Y.T."/>
            <person name="Yu X."/>
            <person name="Hao Y."/>
            <person name="Huang J."/>
            <person name="Zhao X.W."/>
            <person name="Ke S."/>
            <person name="Chen Y.Y."/>
            <person name="Wu W.L."/>
            <person name="Hsu J.L."/>
            <person name="Lin Y.F."/>
            <person name="Huang M.D."/>
            <person name="Li C.Y."/>
            <person name="Huang L."/>
            <person name="Wang Z.W."/>
            <person name="Zhao X."/>
            <person name="Zhong W.Y."/>
            <person name="Peng D.H."/>
            <person name="Ahmad S."/>
            <person name="Lan S."/>
            <person name="Zhang J.S."/>
            <person name="Tsai W.C."/>
            <person name="Van de Peer Y."/>
            <person name="Liu Z.J."/>
        </authorList>
    </citation>
    <scope>NUCLEOTIDE SEQUENCE</scope>
    <source>
        <strain evidence="2">CP</strain>
    </source>
</reference>
<dbReference type="AlphaFoldDB" id="A0AAV9CIT9"/>
<organism evidence="2 3">
    <name type="scientific">Acorus calamus</name>
    <name type="common">Sweet flag</name>
    <dbReference type="NCBI Taxonomy" id="4465"/>
    <lineage>
        <taxon>Eukaryota</taxon>
        <taxon>Viridiplantae</taxon>
        <taxon>Streptophyta</taxon>
        <taxon>Embryophyta</taxon>
        <taxon>Tracheophyta</taxon>
        <taxon>Spermatophyta</taxon>
        <taxon>Magnoliopsida</taxon>
        <taxon>Liliopsida</taxon>
        <taxon>Acoraceae</taxon>
        <taxon>Acorus</taxon>
    </lineage>
</organism>
<dbReference type="GO" id="GO:0004722">
    <property type="term" value="F:protein serine/threonine phosphatase activity"/>
    <property type="evidence" value="ECO:0007669"/>
    <property type="project" value="UniProtKB-EC"/>
</dbReference>
<dbReference type="EC" id="3.1.3.16" evidence="1"/>
<dbReference type="Gene3D" id="3.60.40.10">
    <property type="entry name" value="PPM-type phosphatase domain"/>
    <property type="match status" value="1"/>
</dbReference>
<reference evidence="2" key="2">
    <citation type="submission" date="2023-06" db="EMBL/GenBank/DDBJ databases">
        <authorList>
            <person name="Ma L."/>
            <person name="Liu K.-W."/>
            <person name="Li Z."/>
            <person name="Hsiao Y.-Y."/>
            <person name="Qi Y."/>
            <person name="Fu T."/>
            <person name="Tang G."/>
            <person name="Zhang D."/>
            <person name="Sun W.-H."/>
            <person name="Liu D.-K."/>
            <person name="Li Y."/>
            <person name="Chen G.-Z."/>
            <person name="Liu X.-D."/>
            <person name="Liao X.-Y."/>
            <person name="Jiang Y.-T."/>
            <person name="Yu X."/>
            <person name="Hao Y."/>
            <person name="Huang J."/>
            <person name="Zhao X.-W."/>
            <person name="Ke S."/>
            <person name="Chen Y.-Y."/>
            <person name="Wu W.-L."/>
            <person name="Hsu J.-L."/>
            <person name="Lin Y.-F."/>
            <person name="Huang M.-D."/>
            <person name="Li C.-Y."/>
            <person name="Huang L."/>
            <person name="Wang Z.-W."/>
            <person name="Zhao X."/>
            <person name="Zhong W.-Y."/>
            <person name="Peng D.-H."/>
            <person name="Ahmad S."/>
            <person name="Lan S."/>
            <person name="Zhang J.-S."/>
            <person name="Tsai W.-C."/>
            <person name="Van De Peer Y."/>
            <person name="Liu Z.-J."/>
        </authorList>
    </citation>
    <scope>NUCLEOTIDE SEQUENCE</scope>
    <source>
        <strain evidence="2">CP</strain>
        <tissue evidence="2">Leaves</tissue>
    </source>
</reference>
<proteinExistence type="predicted"/>
<dbReference type="SUPFAM" id="SSF81606">
    <property type="entry name" value="PP2C-like"/>
    <property type="match status" value="1"/>
</dbReference>
<accession>A0AAV9CIT9</accession>
<comment type="caution">
    <text evidence="2">The sequence shown here is derived from an EMBL/GenBank/DDBJ whole genome shotgun (WGS) entry which is preliminary data.</text>
</comment>
<name>A0AAV9CIT9_ACOCL</name>
<dbReference type="Proteomes" id="UP001180020">
    <property type="component" value="Unassembled WGS sequence"/>
</dbReference>
<evidence type="ECO:0000313" key="2">
    <source>
        <dbReference type="EMBL" id="KAK1288153.1"/>
    </source>
</evidence>
<evidence type="ECO:0000256" key="1">
    <source>
        <dbReference type="ARBA" id="ARBA00013081"/>
    </source>
</evidence>
<dbReference type="EMBL" id="JAUJYO010000019">
    <property type="protein sequence ID" value="KAK1288153.1"/>
    <property type="molecule type" value="Genomic_DNA"/>
</dbReference>
<keyword evidence="3" id="KW-1185">Reference proteome</keyword>
<sequence>MALWDTVSLSGIPSNTARAACAPEQQRAYMARRQLLTKTVGANPETIILAWDWCRGRGPSSAGRCGRRLCGLGLFGWRRRGTWRGLVAWRGSFWGGSGEEENSPSDSPFPPLIDVRTVRLPHRPLSLSSESQTCLTVYREGGAPAVFRSANCPRWTLSSSSSGGGSRRPVTEDCQVALLLGRRRSQEDRAVCALDIRIPFIGRTGVKEVSVGIAADFDGHNGDEASEMASKLLLESSSDY</sequence>
<protein>
    <recommendedName>
        <fullName evidence="1">protein-serine/threonine phosphatase</fullName>
        <ecNumber evidence="1">3.1.3.16</ecNumber>
    </recommendedName>
</protein>